<dbReference type="CDD" id="cd05778">
    <property type="entry name" value="DNA_polB_zeta_exo"/>
    <property type="match status" value="1"/>
</dbReference>
<feature type="domain" description="DNA-directed DNA polymerase family B exonuclease" evidence="4">
    <location>
        <begin position="1948"/>
        <end position="2118"/>
    </location>
</feature>
<dbReference type="GO" id="GO:0042276">
    <property type="term" value="P:error-prone translesion synthesis"/>
    <property type="evidence" value="ECO:0007669"/>
    <property type="project" value="TreeGrafter"/>
</dbReference>
<dbReference type="SUPFAM" id="SSF53098">
    <property type="entry name" value="Ribonuclease H-like"/>
    <property type="match status" value="1"/>
</dbReference>
<feature type="compositionally biased region" description="Acidic residues" evidence="3">
    <location>
        <begin position="166"/>
        <end position="178"/>
    </location>
</feature>
<feature type="compositionally biased region" description="Basic and acidic residues" evidence="3">
    <location>
        <begin position="352"/>
        <end position="363"/>
    </location>
</feature>
<accession>A0A851AKC5</accession>
<sequence length="2121" mass="237377">KDRGFVPATESEKFFQKRLKEILKQNDFSVTLSGSVDYSNGSEEFSAELTLHSEVLSPEAFQCTPANMVEVHKDKKMNKESSRMHTDKEEEALINEEAILNIVENSQSFQPLSQRLSQTTVFMDSSADEAMVDLLAGLENDGYQMGHHKTLSHHRSLGSCRNSQNSDDEENEPQCEKEEMELSLLMSQRWDSSIEEPGPKRRSAGKNMHRSSTEEDSSSEEEMEWSGNNMLLTNLSIPQLDGTADENGDNPLNNESSRTHSSVIATSKMSVKTSIFHKDAATLEPPSSAKITFQCKHTSALSNHVLNNEDLVEDLSQPNTETRPELSVHALTKESTYSAKYPTPFSNSTHAENSHKESNKKDTLPVPSCENNIFEYEDDISSVSRQIPSRKYTSIRKAEKDVSFMHVGRHIGDSMLNKNLFNFSDLSHSSHSKGKMSSEVNEKSGSANISSFFPATVTESCELVSCSGGSRTVVHSLENNADEGGLNKLKIRYEEFQEHKAEKPSLSQQAAHYMFFPSVVLSNCLSRPQKLAPVTYKLQQGNKQSRLKLNKKKHSFINHQEPASVNEVASVKESCYTQGNACSNIPDKDSALPSDLVQVPLEAFENKMPTSTANYTDCQFADGSLETEQSFGLCGNKYTLRTKRKVNYETEDSESSFVAHNSKINLPQPIESVESSDGSQKSRKRRKLSKKLPPVIIKYIIINRFRGRKNMLVKLGKVDSSEERVVLTEEKMNLYKKLAPLKDFWPKVPDSPATKYPIYPLTPKKSHKRKAKHKSTKKKAGKPQKTGSKNIKRTLSFRKRTHTILSPPSPSYNAEAEDCDYNYSDVMSKLGFLSERSTSPVNTSPPRCWSPTDPKAEEILTNLDREALFSRGPNMYNSKTVNSNVGKNSRAKTQVKKCKKKFASPTVPTKKKKKINQADKTAGDGKKKPRTKQRQKTAEKVSSRKRVVFKDEKGNTHSTAEVKFVLKRQDLPEISYNAVNSQPLHNRKDSRLPGYSVGYLPSAQLTSAADAQGNSTGCFHSLMEVDKPVDVQCLPAPREDPLSSLASTPVASGREVPKMSSQRPRTQSAIFRMKDSALIQNIFDPPNHSIQVTQNSRISKDKTSAKVEEIKNLQNRYLPPAGKLNEARDSLDTAKMDQLHAANYLHCKDNNQQQIFCLPEASKHSDPCSSSLKSSEESPGPLQLPKNCFVTSLKSPVKQLNWDQNQRGFILDMSHFKPETVKQRSLSETTMQPKPISQYKNRTIVAPSAFSEGQSGLAVLKELLQKRQQKAQNANVTQEPLPAKMQLSRNIPCPLEQNKAIKRSRSVTSPRKSRAPRNTKPKEKTPKLSKMESLSQQISRQTGFCIFYSASQFVPADQHLPQKFLSDAVQDLVSGQTTENDFLCHNDQKSEEEKQHSSSTSKWIRSGSLSPELFEKTSLDNNENHCHSQRRKNVHPSTSRSSSIDTSCVQETEVCLNEKFKLSRNTVNKERFLNLPQPTSSDWIQSHIRKETTFEPCQPLDSVNTSFTSILSSPDGELIDVASEDLELYVSRNNEALTPTPDSSPRSTSSPSQSKNGSFTPRTAHILKPLMSPPSREEIMATLLDHDLAETIYQEPFCSNPSDAPEKPRSHVIYIHLKLKITVLPVQIPIFIYDTLGFYCLILLYHKTSEDKKIVIMPCKCAPSQQQVQIWLHAKEEYEHFKKLPKNHPAELEKAAENVGSAVLSEEQSIELVKAAKDLNLSCLEDERPIVPTKNSPASVAETTKTQTKETCDKSISTIRTSINTKNDIDSNKTPSESKTLITSTLEHDKEEEEEDYYVNYSSPDSPVLPPWQQVASPDPRQSSLEDTEWNSQDIILSSVEGNDVVPVGSAQNSPSAQEDVRISFDTSPLPVNEDPGNSESICRHSTPIVQRKNQDGVPEVFGFTPLSTEPKAQKLSHKRGSNTDGLRRVLLTTQMKNQFAALGAPKKETSQIEGPSLNNTYGFKVSVENLQEAKSLHEVQHLTLISMELHARTRRDLEPDPEFDPICALFYCISSDTALPNTDKKEITGAIVIDRDRTLSSQGSRDQAPLLTRSGVTGLEVSYATDERTLFQEVVNIVKRYDPDILLGYEVQMHSWGYLLQRAAALNVDLCQMISRVPGK</sequence>
<evidence type="ECO:0000313" key="7">
    <source>
        <dbReference type="Proteomes" id="UP000619137"/>
    </source>
</evidence>
<feature type="compositionally biased region" description="Basic residues" evidence="3">
    <location>
        <begin position="764"/>
        <end position="782"/>
    </location>
</feature>
<dbReference type="GO" id="GO:0003676">
    <property type="term" value="F:nucleic acid binding"/>
    <property type="evidence" value="ECO:0007669"/>
    <property type="project" value="InterPro"/>
</dbReference>
<dbReference type="InterPro" id="IPR036397">
    <property type="entry name" value="RNaseH_sf"/>
</dbReference>
<feature type="compositionally biased region" description="Basic residues" evidence="3">
    <location>
        <begin position="1300"/>
        <end position="1319"/>
    </location>
</feature>
<feature type="region of interest" description="Disordered" evidence="3">
    <location>
        <begin position="339"/>
        <end position="366"/>
    </location>
</feature>
<dbReference type="GO" id="GO:0003887">
    <property type="term" value="F:DNA-directed DNA polymerase activity"/>
    <property type="evidence" value="ECO:0007669"/>
    <property type="project" value="TreeGrafter"/>
</dbReference>
<feature type="region of interest" description="Disordered" evidence="3">
    <location>
        <begin position="1385"/>
        <end position="1404"/>
    </location>
</feature>
<protein>
    <submittedName>
        <fullName evidence="6">REV3L polymerase</fullName>
    </submittedName>
</protein>
<feature type="region of interest" description="Disordered" evidence="3">
    <location>
        <begin position="1765"/>
        <end position="1828"/>
    </location>
</feature>
<feature type="compositionally biased region" description="Polar residues" evidence="3">
    <location>
        <begin position="875"/>
        <end position="887"/>
    </location>
</feature>
<feature type="region of interest" description="Disordered" evidence="3">
    <location>
        <begin position="756"/>
        <end position="790"/>
    </location>
</feature>
<feature type="compositionally biased region" description="Basic residues" evidence="3">
    <location>
        <begin position="200"/>
        <end position="209"/>
    </location>
</feature>
<keyword evidence="7" id="KW-1185">Reference proteome</keyword>
<dbReference type="Pfam" id="PF03104">
    <property type="entry name" value="DNA_pol_B_exo1"/>
    <property type="match status" value="1"/>
</dbReference>
<feature type="non-terminal residue" evidence="6">
    <location>
        <position position="1"/>
    </location>
</feature>
<feature type="compositionally biased region" description="Basic and acidic residues" evidence="3">
    <location>
        <begin position="1320"/>
        <end position="1330"/>
    </location>
</feature>
<keyword evidence="2" id="KW-0539">Nucleus</keyword>
<feature type="region of interest" description="Disordered" evidence="3">
    <location>
        <begin position="1730"/>
        <end position="1753"/>
    </location>
</feature>
<evidence type="ECO:0000256" key="1">
    <source>
        <dbReference type="ARBA" id="ARBA00004123"/>
    </source>
</evidence>
<feature type="compositionally biased region" description="Low complexity" evidence="3">
    <location>
        <begin position="1538"/>
        <end position="1554"/>
    </location>
</feature>
<comment type="caution">
    <text evidence="6">The sequence shown here is derived from an EMBL/GenBank/DDBJ whole genome shotgun (WGS) entry which is preliminary data.</text>
</comment>
<dbReference type="CDD" id="cd22287">
    <property type="entry name" value="REV3L_RBD"/>
    <property type="match status" value="1"/>
</dbReference>
<dbReference type="InterPro" id="IPR030559">
    <property type="entry name" value="PolZ_Rev3"/>
</dbReference>
<gene>
    <name evidence="6" type="primary">Rev3l</name>
    <name evidence="6" type="ORF">SULDAC_R10868</name>
</gene>
<evidence type="ECO:0000313" key="6">
    <source>
        <dbReference type="EMBL" id="NWI31958.1"/>
    </source>
</evidence>
<feature type="region of interest" description="Disordered" evidence="3">
    <location>
        <begin position="149"/>
        <end position="178"/>
    </location>
</feature>
<dbReference type="Pfam" id="PF15735">
    <property type="entry name" value="DUF4683"/>
    <property type="match status" value="1"/>
</dbReference>
<dbReference type="EMBL" id="WEKW01025510">
    <property type="protein sequence ID" value="NWI31958.1"/>
    <property type="molecule type" value="Genomic_DNA"/>
</dbReference>
<feature type="region of interest" description="Disordered" evidence="3">
    <location>
        <begin position="872"/>
        <end position="954"/>
    </location>
</feature>
<feature type="compositionally biased region" description="Basic and acidic residues" evidence="3">
    <location>
        <begin position="936"/>
        <end position="954"/>
    </location>
</feature>
<feature type="compositionally biased region" description="Polar residues" evidence="3">
    <location>
        <begin position="339"/>
        <end position="351"/>
    </location>
</feature>
<feature type="region of interest" description="Disordered" evidence="3">
    <location>
        <begin position="1271"/>
        <end position="1334"/>
    </location>
</feature>
<feature type="region of interest" description="Disordered" evidence="3">
    <location>
        <begin position="668"/>
        <end position="688"/>
    </location>
</feature>
<evidence type="ECO:0000256" key="3">
    <source>
        <dbReference type="SAM" id="MobiDB-lite"/>
    </source>
</evidence>
<feature type="compositionally biased region" description="Basic residues" evidence="3">
    <location>
        <begin position="889"/>
        <end position="902"/>
    </location>
</feature>
<evidence type="ECO:0000256" key="2">
    <source>
        <dbReference type="ARBA" id="ARBA00023242"/>
    </source>
</evidence>
<feature type="region of interest" description="Disordered" evidence="3">
    <location>
        <begin position="1038"/>
        <end position="1066"/>
    </location>
</feature>
<feature type="compositionally biased region" description="Acidic residues" evidence="3">
    <location>
        <begin position="214"/>
        <end position="224"/>
    </location>
</feature>
<dbReference type="Gene3D" id="3.30.420.10">
    <property type="entry name" value="Ribonuclease H-like superfamily/Ribonuclease H"/>
    <property type="match status" value="1"/>
</dbReference>
<dbReference type="PANTHER" id="PTHR45812:SF1">
    <property type="entry name" value="DNA POLYMERASE ZETA CATALYTIC SUBUNIT"/>
    <property type="match status" value="1"/>
</dbReference>
<reference evidence="6" key="1">
    <citation type="submission" date="2019-10" db="EMBL/GenBank/DDBJ databases">
        <title>Bird 10,000 Genomes (B10K) Project - Family phase.</title>
        <authorList>
            <person name="Zhang G."/>
        </authorList>
    </citation>
    <scope>NUCLEOTIDE SEQUENCE</scope>
    <source>
        <strain evidence="6">B10K-DU-002-49</strain>
        <tissue evidence="6">Muscle</tissue>
    </source>
</reference>
<feature type="non-terminal residue" evidence="6">
    <location>
        <position position="2121"/>
    </location>
</feature>
<dbReference type="GO" id="GO:0016035">
    <property type="term" value="C:zeta DNA polymerase complex"/>
    <property type="evidence" value="ECO:0007669"/>
    <property type="project" value="InterPro"/>
</dbReference>
<dbReference type="PANTHER" id="PTHR45812">
    <property type="entry name" value="DNA POLYMERASE ZETA CATALYTIC SUBUNIT"/>
    <property type="match status" value="1"/>
</dbReference>
<comment type="subcellular location">
    <subcellularLocation>
        <location evidence="1">Nucleus</location>
    </subcellularLocation>
</comment>
<feature type="region of interest" description="Disordered" evidence="3">
    <location>
        <begin position="1422"/>
        <end position="1443"/>
    </location>
</feature>
<dbReference type="Proteomes" id="UP000619137">
    <property type="component" value="Unassembled WGS sequence"/>
</dbReference>
<organism evidence="6 7">
    <name type="scientific">Sula dactylatra</name>
    <name type="common">Masked booby</name>
    <dbReference type="NCBI Taxonomy" id="56068"/>
    <lineage>
        <taxon>Eukaryota</taxon>
        <taxon>Metazoa</taxon>
        <taxon>Chordata</taxon>
        <taxon>Craniata</taxon>
        <taxon>Vertebrata</taxon>
        <taxon>Euteleostomi</taxon>
        <taxon>Archelosauria</taxon>
        <taxon>Archosauria</taxon>
        <taxon>Dinosauria</taxon>
        <taxon>Saurischia</taxon>
        <taxon>Theropoda</taxon>
        <taxon>Coelurosauria</taxon>
        <taxon>Aves</taxon>
        <taxon>Neognathae</taxon>
        <taxon>Neoaves</taxon>
        <taxon>Aequornithes</taxon>
        <taxon>Suliformes</taxon>
        <taxon>Sulidae</taxon>
        <taxon>Sula</taxon>
    </lineage>
</organism>
<dbReference type="InterPro" id="IPR032757">
    <property type="entry name" value="DUF4683"/>
</dbReference>
<feature type="region of interest" description="Disordered" evidence="3">
    <location>
        <begin position="1535"/>
        <end position="1561"/>
    </location>
</feature>
<feature type="compositionally biased region" description="Polar residues" evidence="3">
    <location>
        <begin position="1733"/>
        <end position="1746"/>
    </location>
</feature>
<feature type="compositionally biased region" description="Polar residues" evidence="3">
    <location>
        <begin position="1814"/>
        <end position="1828"/>
    </location>
</feature>
<feature type="compositionally biased region" description="Polar residues" evidence="3">
    <location>
        <begin position="250"/>
        <end position="263"/>
    </location>
</feature>
<name>A0A851AKC5_SULDA</name>
<evidence type="ECO:0000259" key="4">
    <source>
        <dbReference type="Pfam" id="PF03104"/>
    </source>
</evidence>
<feature type="region of interest" description="Disordered" evidence="3">
    <location>
        <begin position="190"/>
        <end position="225"/>
    </location>
</feature>
<proteinExistence type="predicted"/>
<evidence type="ECO:0000259" key="5">
    <source>
        <dbReference type="Pfam" id="PF15735"/>
    </source>
</evidence>
<dbReference type="InterPro" id="IPR012337">
    <property type="entry name" value="RNaseH-like_sf"/>
</dbReference>
<feature type="compositionally biased region" description="Basic and acidic residues" evidence="3">
    <location>
        <begin position="1385"/>
        <end position="1396"/>
    </location>
</feature>
<feature type="compositionally biased region" description="Polar residues" evidence="3">
    <location>
        <begin position="1765"/>
        <end position="1785"/>
    </location>
</feature>
<feature type="domain" description="DUF4683" evidence="5">
    <location>
        <begin position="463"/>
        <end position="853"/>
    </location>
</feature>
<feature type="region of interest" description="Disordered" evidence="3">
    <location>
        <begin position="239"/>
        <end position="263"/>
    </location>
</feature>
<dbReference type="GO" id="GO:0005634">
    <property type="term" value="C:nucleus"/>
    <property type="evidence" value="ECO:0007669"/>
    <property type="project" value="UniProtKB-SubCell"/>
</dbReference>
<dbReference type="InterPro" id="IPR006133">
    <property type="entry name" value="DNA-dir_DNA_pol_B_exonuc"/>
</dbReference>
<dbReference type="GO" id="GO:0000724">
    <property type="term" value="P:double-strand break repair via homologous recombination"/>
    <property type="evidence" value="ECO:0007669"/>
    <property type="project" value="TreeGrafter"/>
</dbReference>